<dbReference type="AlphaFoldDB" id="A0A6B8RYK0"/>
<gene>
    <name evidence="3" type="ORF">EHS13_07810</name>
</gene>
<protein>
    <recommendedName>
        <fullName evidence="2">Excalibur calcium-binding domain-containing protein</fullName>
    </recommendedName>
</protein>
<dbReference type="Proteomes" id="UP000426246">
    <property type="component" value="Chromosome"/>
</dbReference>
<dbReference type="EMBL" id="CP034235">
    <property type="protein sequence ID" value="QGQ99998.1"/>
    <property type="molecule type" value="Genomic_DNA"/>
</dbReference>
<feature type="compositionally biased region" description="Pro residues" evidence="1">
    <location>
        <begin position="52"/>
        <end position="62"/>
    </location>
</feature>
<sequence>MVNGKASTIDVKVIDNVNYVPLNSFAASLGYDVSTNTKTNTIAVALKKSTPKPTPKATPKPTPKTALIPTSPPTQMDSVYYQNCTAVRAAGKDPLYRGDPGYSTKLDRDKDGVACE</sequence>
<feature type="compositionally biased region" description="Basic and acidic residues" evidence="1">
    <location>
        <begin position="105"/>
        <end position="116"/>
    </location>
</feature>
<dbReference type="InterPro" id="IPR008613">
    <property type="entry name" value="Excalibur_Ca-bd_domain"/>
</dbReference>
<dbReference type="SMART" id="SM00894">
    <property type="entry name" value="Excalibur"/>
    <property type="match status" value="1"/>
</dbReference>
<feature type="region of interest" description="Disordered" evidence="1">
    <location>
        <begin position="45"/>
        <end position="74"/>
    </location>
</feature>
<proteinExistence type="predicted"/>
<name>A0A6B8RYK0_9BACL</name>
<dbReference type="KEGG" id="ppsc:EHS13_07810"/>
<organism evidence="3 4">
    <name type="scientific">Paenibacillus psychroresistens</name>
    <dbReference type="NCBI Taxonomy" id="1778678"/>
    <lineage>
        <taxon>Bacteria</taxon>
        <taxon>Bacillati</taxon>
        <taxon>Bacillota</taxon>
        <taxon>Bacilli</taxon>
        <taxon>Bacillales</taxon>
        <taxon>Paenibacillaceae</taxon>
        <taxon>Paenibacillus</taxon>
    </lineage>
</organism>
<evidence type="ECO:0000256" key="1">
    <source>
        <dbReference type="SAM" id="MobiDB-lite"/>
    </source>
</evidence>
<feature type="region of interest" description="Disordered" evidence="1">
    <location>
        <begin position="92"/>
        <end position="116"/>
    </location>
</feature>
<keyword evidence="4" id="KW-1185">Reference proteome</keyword>
<evidence type="ECO:0000313" key="3">
    <source>
        <dbReference type="EMBL" id="QGQ99998.1"/>
    </source>
</evidence>
<feature type="domain" description="Excalibur calcium-binding" evidence="2">
    <location>
        <begin position="80"/>
        <end position="116"/>
    </location>
</feature>
<dbReference type="Pfam" id="PF05901">
    <property type="entry name" value="Excalibur"/>
    <property type="match status" value="1"/>
</dbReference>
<accession>A0A6B8RYK0</accession>
<dbReference type="OrthoDB" id="4376109at2"/>
<reference evidence="4" key="1">
    <citation type="submission" date="2018-11" db="EMBL/GenBank/DDBJ databases">
        <title>Complete genome sequence of Paenibacillus sp. ML311-T8.</title>
        <authorList>
            <person name="Nam Y.-D."/>
            <person name="Kang J."/>
            <person name="Chung W.-H."/>
            <person name="Park Y.S."/>
        </authorList>
    </citation>
    <scope>NUCLEOTIDE SEQUENCE [LARGE SCALE GENOMIC DNA]</scope>
    <source>
        <strain evidence="4">ML311-T8</strain>
    </source>
</reference>
<evidence type="ECO:0000259" key="2">
    <source>
        <dbReference type="SMART" id="SM00894"/>
    </source>
</evidence>
<evidence type="ECO:0000313" key="4">
    <source>
        <dbReference type="Proteomes" id="UP000426246"/>
    </source>
</evidence>